<keyword evidence="2" id="KW-1185">Reference proteome</keyword>
<name>A0ABV5KRN8_9BACL</name>
<evidence type="ECO:0000313" key="2">
    <source>
        <dbReference type="Proteomes" id="UP001589747"/>
    </source>
</evidence>
<dbReference type="EMBL" id="JBHMDO010000022">
    <property type="protein sequence ID" value="MFB9326883.1"/>
    <property type="molecule type" value="Genomic_DNA"/>
</dbReference>
<gene>
    <name evidence="1" type="ORF">ACFFSY_13230</name>
</gene>
<sequence length="92" mass="10570">MADRKEDKSSTAAGLGTCTSCANVCAFFDKKVFGNRFQRETYGRKRFTDAVIIQHALVFGKTFARIVWAKNLGTFFEMLRFPLFFEENHNFA</sequence>
<comment type="caution">
    <text evidence="1">The sequence shown here is derived from an EMBL/GenBank/DDBJ whole genome shotgun (WGS) entry which is preliminary data.</text>
</comment>
<dbReference type="Proteomes" id="UP001589747">
    <property type="component" value="Unassembled WGS sequence"/>
</dbReference>
<protein>
    <submittedName>
        <fullName evidence="1">Uncharacterized protein</fullName>
    </submittedName>
</protein>
<proteinExistence type="predicted"/>
<organism evidence="1 2">
    <name type="scientific">Paenibacillus aurantiacus</name>
    <dbReference type="NCBI Taxonomy" id="1936118"/>
    <lineage>
        <taxon>Bacteria</taxon>
        <taxon>Bacillati</taxon>
        <taxon>Bacillota</taxon>
        <taxon>Bacilli</taxon>
        <taxon>Bacillales</taxon>
        <taxon>Paenibacillaceae</taxon>
        <taxon>Paenibacillus</taxon>
    </lineage>
</organism>
<dbReference type="RefSeq" id="WP_377494587.1">
    <property type="nucleotide sequence ID" value="NZ_JBHMDO010000022.1"/>
</dbReference>
<evidence type="ECO:0000313" key="1">
    <source>
        <dbReference type="EMBL" id="MFB9326883.1"/>
    </source>
</evidence>
<accession>A0ABV5KRN8</accession>
<reference evidence="1 2" key="1">
    <citation type="submission" date="2024-09" db="EMBL/GenBank/DDBJ databases">
        <authorList>
            <person name="Sun Q."/>
            <person name="Mori K."/>
        </authorList>
    </citation>
    <scope>NUCLEOTIDE SEQUENCE [LARGE SCALE GENOMIC DNA]</scope>
    <source>
        <strain evidence="1 2">TISTR 2452</strain>
    </source>
</reference>